<protein>
    <submittedName>
        <fullName evidence="2">Uncharacterized protein</fullName>
    </submittedName>
</protein>
<feature type="chain" id="PRO_5018085550" evidence="1">
    <location>
        <begin position="23"/>
        <end position="104"/>
    </location>
</feature>
<evidence type="ECO:0000313" key="3">
    <source>
        <dbReference type="Proteomes" id="UP000276133"/>
    </source>
</evidence>
<evidence type="ECO:0000256" key="1">
    <source>
        <dbReference type="SAM" id="SignalP"/>
    </source>
</evidence>
<feature type="signal peptide" evidence="1">
    <location>
        <begin position="1"/>
        <end position="22"/>
    </location>
</feature>
<keyword evidence="1" id="KW-0732">Signal</keyword>
<dbReference type="EMBL" id="REGN01002302">
    <property type="protein sequence ID" value="RNA28987.1"/>
    <property type="molecule type" value="Genomic_DNA"/>
</dbReference>
<dbReference type="Proteomes" id="UP000276133">
    <property type="component" value="Unassembled WGS sequence"/>
</dbReference>
<reference evidence="2 3" key="1">
    <citation type="journal article" date="2018" name="Sci. Rep.">
        <title>Genomic signatures of local adaptation to the degree of environmental predictability in rotifers.</title>
        <authorList>
            <person name="Franch-Gras L."/>
            <person name="Hahn C."/>
            <person name="Garcia-Roger E.M."/>
            <person name="Carmona M.J."/>
            <person name="Serra M."/>
            <person name="Gomez A."/>
        </authorList>
    </citation>
    <scope>NUCLEOTIDE SEQUENCE [LARGE SCALE GENOMIC DNA]</scope>
    <source>
        <strain evidence="2">HYR1</strain>
    </source>
</reference>
<sequence length="104" mass="11305">MMAAFLAMVGILPMNGLTLVSSTVVPVLLRAIELGSGGRSRSCCHGDHGHRRARGLRATEAGGYWCCGARGRVGQLIFGDYGRPYAKNNCEKEHQHKYQCAELI</sequence>
<name>A0A3M7S077_BRAPC</name>
<evidence type="ECO:0000313" key="2">
    <source>
        <dbReference type="EMBL" id="RNA28987.1"/>
    </source>
</evidence>
<comment type="caution">
    <text evidence="2">The sequence shown here is derived from an EMBL/GenBank/DDBJ whole genome shotgun (WGS) entry which is preliminary data.</text>
</comment>
<organism evidence="2 3">
    <name type="scientific">Brachionus plicatilis</name>
    <name type="common">Marine rotifer</name>
    <name type="synonym">Brachionus muelleri</name>
    <dbReference type="NCBI Taxonomy" id="10195"/>
    <lineage>
        <taxon>Eukaryota</taxon>
        <taxon>Metazoa</taxon>
        <taxon>Spiralia</taxon>
        <taxon>Gnathifera</taxon>
        <taxon>Rotifera</taxon>
        <taxon>Eurotatoria</taxon>
        <taxon>Monogononta</taxon>
        <taxon>Pseudotrocha</taxon>
        <taxon>Ploima</taxon>
        <taxon>Brachionidae</taxon>
        <taxon>Brachionus</taxon>
    </lineage>
</organism>
<dbReference type="AlphaFoldDB" id="A0A3M7S077"/>
<gene>
    <name evidence="2" type="ORF">BpHYR1_011983</name>
</gene>
<proteinExistence type="predicted"/>
<accession>A0A3M7S077</accession>
<keyword evidence="3" id="KW-1185">Reference proteome</keyword>